<dbReference type="AlphaFoldDB" id="A0A975G954"/>
<evidence type="ECO:0000313" key="9">
    <source>
        <dbReference type="EMBL" id="QUE51384.1"/>
    </source>
</evidence>
<evidence type="ECO:0000256" key="2">
    <source>
        <dbReference type="ARBA" id="ARBA00022617"/>
    </source>
</evidence>
<dbReference type="EMBL" id="CP073100">
    <property type="protein sequence ID" value="QUE51384.1"/>
    <property type="molecule type" value="Genomic_DNA"/>
</dbReference>
<dbReference type="InterPro" id="IPR051395">
    <property type="entry name" value="Cytochrome_c_Peroxidase/MauG"/>
</dbReference>
<keyword evidence="3 7" id="KW-0479">Metal-binding</keyword>
<protein>
    <submittedName>
        <fullName evidence="9">Cytochrome C peroxidase</fullName>
    </submittedName>
</protein>
<dbReference type="Pfam" id="PF03150">
    <property type="entry name" value="CCP_MauG"/>
    <property type="match status" value="1"/>
</dbReference>
<dbReference type="RefSeq" id="WP_211631523.1">
    <property type="nucleotide sequence ID" value="NZ_CP073100.1"/>
</dbReference>
<evidence type="ECO:0000256" key="1">
    <source>
        <dbReference type="ARBA" id="ARBA00004196"/>
    </source>
</evidence>
<dbReference type="GO" id="GO:0004130">
    <property type="term" value="F:cytochrome-c peroxidase activity"/>
    <property type="evidence" value="ECO:0007669"/>
    <property type="project" value="TreeGrafter"/>
</dbReference>
<keyword evidence="6 7" id="KW-0408">Iron</keyword>
<keyword evidence="10" id="KW-1185">Reference proteome</keyword>
<organism evidence="9 10">
    <name type="scientific">Luteolibacter ambystomatis</name>
    <dbReference type="NCBI Taxonomy" id="2824561"/>
    <lineage>
        <taxon>Bacteria</taxon>
        <taxon>Pseudomonadati</taxon>
        <taxon>Verrucomicrobiota</taxon>
        <taxon>Verrucomicrobiia</taxon>
        <taxon>Verrucomicrobiales</taxon>
        <taxon>Verrucomicrobiaceae</taxon>
        <taxon>Luteolibacter</taxon>
    </lineage>
</organism>
<comment type="subcellular location">
    <subcellularLocation>
        <location evidence="1">Cell envelope</location>
    </subcellularLocation>
</comment>
<dbReference type="PROSITE" id="PS51007">
    <property type="entry name" value="CYTC"/>
    <property type="match status" value="1"/>
</dbReference>
<dbReference type="InterPro" id="IPR009056">
    <property type="entry name" value="Cyt_c-like_dom"/>
</dbReference>
<dbReference type="KEGG" id="lamb:KBB96_00455"/>
<proteinExistence type="predicted"/>
<dbReference type="GO" id="GO:0020037">
    <property type="term" value="F:heme binding"/>
    <property type="evidence" value="ECO:0007669"/>
    <property type="project" value="InterPro"/>
</dbReference>
<dbReference type="SUPFAM" id="SSF46626">
    <property type="entry name" value="Cytochrome c"/>
    <property type="match status" value="2"/>
</dbReference>
<dbReference type="PANTHER" id="PTHR30600:SF10">
    <property type="entry name" value="BLL6722 PROTEIN"/>
    <property type="match status" value="1"/>
</dbReference>
<dbReference type="PANTHER" id="PTHR30600">
    <property type="entry name" value="CYTOCHROME C PEROXIDASE-RELATED"/>
    <property type="match status" value="1"/>
</dbReference>
<dbReference type="InterPro" id="IPR004852">
    <property type="entry name" value="Di-haem_cyt_c_peroxidsae"/>
</dbReference>
<evidence type="ECO:0000259" key="8">
    <source>
        <dbReference type="PROSITE" id="PS51007"/>
    </source>
</evidence>
<sequence length="577" mass="62824">MKVPSILFTAILAGLSCAEAQHRLDVEVMPCFGPAPLAFDTLGLETGTHRSVSVTRCDLLLSAAALQREDGGWIGMEKWSAYLGMREGKTRFALPNIPEGKFKRLRFHIGLSSQMNHGDPSRHAPRHPLNPLVNGMHWGWQGGYVFAALEGRWRGADGAMGGYSYHLANDEHLMTVELPVTLDLTRDQTLHLTLDLRAVLKDVEMAEDNSTTHSRPGDGLAGEICTKLSAAFSVGNISPTPSRAEVATKVNARIAEGATPYRFTYPAGFPRPDLPVDNPLTEEGVVFGRKLFHDTRLSGNGTQSCASCHIAEQGLSDPRRYSIGAFGDKGTRQAMPLFNLAWKSSYFWDGRAPTLRAQVLQPIGNPIEMHASLPQVVGRLSVDAEYRSMALAAFGSEAIDSDAVARALEQFLLTLVSADSKFDRAMRGEEVLTEEEERGARLFNTEYDPGRGRRGADCFHCHGGPMFQSMAFANNGLDAGPKDAGRSMVTGFSGDRGKFAVPTMRNIALTAPYMHDGRFATLEEVIGHYSRGVARSDTLDANLAKHPVGGIDLSPADKRALVAFLRTLTDEHFPTGK</sequence>
<evidence type="ECO:0000256" key="5">
    <source>
        <dbReference type="ARBA" id="ARBA00023002"/>
    </source>
</evidence>
<gene>
    <name evidence="9" type="ORF">KBB96_00455</name>
</gene>
<evidence type="ECO:0000256" key="7">
    <source>
        <dbReference type="PROSITE-ProRule" id="PRU00433"/>
    </source>
</evidence>
<dbReference type="Proteomes" id="UP000676169">
    <property type="component" value="Chromosome"/>
</dbReference>
<evidence type="ECO:0000256" key="4">
    <source>
        <dbReference type="ARBA" id="ARBA00022729"/>
    </source>
</evidence>
<dbReference type="Pfam" id="PF20243">
    <property type="entry name" value="MbnP"/>
    <property type="match status" value="1"/>
</dbReference>
<dbReference type="Gene3D" id="1.10.760.10">
    <property type="entry name" value="Cytochrome c-like domain"/>
    <property type="match status" value="2"/>
</dbReference>
<evidence type="ECO:0000256" key="3">
    <source>
        <dbReference type="ARBA" id="ARBA00022723"/>
    </source>
</evidence>
<dbReference type="PROSITE" id="PS51257">
    <property type="entry name" value="PROKAR_LIPOPROTEIN"/>
    <property type="match status" value="1"/>
</dbReference>
<evidence type="ECO:0000256" key="6">
    <source>
        <dbReference type="ARBA" id="ARBA00023004"/>
    </source>
</evidence>
<dbReference type="GO" id="GO:0046872">
    <property type="term" value="F:metal ion binding"/>
    <property type="evidence" value="ECO:0007669"/>
    <property type="project" value="UniProtKB-KW"/>
</dbReference>
<feature type="domain" description="Cytochrome c" evidence="8">
    <location>
        <begin position="434"/>
        <end position="569"/>
    </location>
</feature>
<dbReference type="InterPro" id="IPR046863">
    <property type="entry name" value="MbnP-like_dom"/>
</dbReference>
<keyword evidence="2 7" id="KW-0349">Heme</keyword>
<accession>A0A975G954</accession>
<keyword evidence="5" id="KW-0560">Oxidoreductase</keyword>
<dbReference type="GO" id="GO:0009055">
    <property type="term" value="F:electron transfer activity"/>
    <property type="evidence" value="ECO:0007669"/>
    <property type="project" value="InterPro"/>
</dbReference>
<name>A0A975G954_9BACT</name>
<evidence type="ECO:0000313" key="10">
    <source>
        <dbReference type="Proteomes" id="UP000676169"/>
    </source>
</evidence>
<keyword evidence="9" id="KW-0575">Peroxidase</keyword>
<reference evidence="9" key="1">
    <citation type="submission" date="2021-04" db="EMBL/GenBank/DDBJ databases">
        <title>Luteolibacter sp. 32A isolated from the skin of an Anderson's salamander (Ambystoma andersonii).</title>
        <authorList>
            <person name="Spergser J."/>
            <person name="Busse H.-J."/>
        </authorList>
    </citation>
    <scope>NUCLEOTIDE SEQUENCE</scope>
    <source>
        <strain evidence="9">32A</strain>
    </source>
</reference>
<dbReference type="InterPro" id="IPR036909">
    <property type="entry name" value="Cyt_c-like_dom_sf"/>
</dbReference>
<dbReference type="GO" id="GO:0030313">
    <property type="term" value="C:cell envelope"/>
    <property type="evidence" value="ECO:0007669"/>
    <property type="project" value="UniProtKB-SubCell"/>
</dbReference>
<keyword evidence="4" id="KW-0732">Signal</keyword>